<evidence type="ECO:0000256" key="5">
    <source>
        <dbReference type="ARBA" id="ARBA00023136"/>
    </source>
</evidence>
<name>A0AAD6AYV7_9TELE</name>
<comment type="caution">
    <text evidence="6">The sequence shown here is derived from an EMBL/GenBank/DDBJ whole genome shotgun (WGS) entry which is preliminary data.</text>
</comment>
<comment type="similarity">
    <text evidence="2">Belongs to the ADIPOR family.</text>
</comment>
<evidence type="ECO:0000256" key="4">
    <source>
        <dbReference type="ARBA" id="ARBA00022989"/>
    </source>
</evidence>
<dbReference type="PANTHER" id="PTHR20855:SF39">
    <property type="entry name" value="MEMBRANE PROGESTIN RECEPTOR DELTA"/>
    <property type="match status" value="1"/>
</dbReference>
<evidence type="ECO:0000313" key="6">
    <source>
        <dbReference type="EMBL" id="KAJ4933262.1"/>
    </source>
</evidence>
<reference evidence="6" key="1">
    <citation type="submission" date="2022-11" db="EMBL/GenBank/DDBJ databases">
        <title>Chromosome-level genome of Pogonophryne albipinna.</title>
        <authorList>
            <person name="Jo E."/>
        </authorList>
    </citation>
    <scope>NUCLEOTIDE SEQUENCE</scope>
    <source>
        <strain evidence="6">SGF0006</strain>
        <tissue evidence="6">Muscle</tissue>
    </source>
</reference>
<evidence type="ECO:0000256" key="1">
    <source>
        <dbReference type="ARBA" id="ARBA00004141"/>
    </source>
</evidence>
<sequence>MTHLYDASLRKLAKLVEVQAGWHDNTKVPRTLVPGVAGDRGRCWRGGSWIQGWGRCLQWEPDSPGPGAMIPVFDYPVWVVLCQGGRARLREVCQRGRGAIRLPKDMLSIKLPQLPQLPQLFDIHQIPKVFREESIISGYRHPHSSALDCVLSSFQMNNETVNIWTHFLPT</sequence>
<proteinExistence type="inferred from homology"/>
<gene>
    <name evidence="6" type="ORF">JOQ06_030095</name>
</gene>
<protein>
    <submittedName>
        <fullName evidence="6">Uncharacterized protein</fullName>
    </submittedName>
</protein>
<keyword evidence="5" id="KW-0472">Membrane</keyword>
<dbReference type="PANTHER" id="PTHR20855">
    <property type="entry name" value="ADIPOR/PROGESTIN RECEPTOR-RELATED"/>
    <property type="match status" value="1"/>
</dbReference>
<accession>A0AAD6AYV7</accession>
<dbReference type="Proteomes" id="UP001219934">
    <property type="component" value="Unassembled WGS sequence"/>
</dbReference>
<dbReference type="AlphaFoldDB" id="A0AAD6AYV7"/>
<evidence type="ECO:0000256" key="3">
    <source>
        <dbReference type="ARBA" id="ARBA00022692"/>
    </source>
</evidence>
<feature type="non-terminal residue" evidence="6">
    <location>
        <position position="170"/>
    </location>
</feature>
<dbReference type="GO" id="GO:0016020">
    <property type="term" value="C:membrane"/>
    <property type="evidence" value="ECO:0007669"/>
    <property type="project" value="UniProtKB-SubCell"/>
</dbReference>
<keyword evidence="4" id="KW-1133">Transmembrane helix</keyword>
<organism evidence="6 7">
    <name type="scientific">Pogonophryne albipinna</name>
    <dbReference type="NCBI Taxonomy" id="1090488"/>
    <lineage>
        <taxon>Eukaryota</taxon>
        <taxon>Metazoa</taxon>
        <taxon>Chordata</taxon>
        <taxon>Craniata</taxon>
        <taxon>Vertebrata</taxon>
        <taxon>Euteleostomi</taxon>
        <taxon>Actinopterygii</taxon>
        <taxon>Neopterygii</taxon>
        <taxon>Teleostei</taxon>
        <taxon>Neoteleostei</taxon>
        <taxon>Acanthomorphata</taxon>
        <taxon>Eupercaria</taxon>
        <taxon>Perciformes</taxon>
        <taxon>Notothenioidei</taxon>
        <taxon>Pogonophryne</taxon>
    </lineage>
</organism>
<keyword evidence="7" id="KW-1185">Reference proteome</keyword>
<evidence type="ECO:0000256" key="2">
    <source>
        <dbReference type="ARBA" id="ARBA00007018"/>
    </source>
</evidence>
<dbReference type="InterPro" id="IPR004254">
    <property type="entry name" value="AdipoR/HlyIII-related"/>
</dbReference>
<dbReference type="GO" id="GO:0038023">
    <property type="term" value="F:signaling receptor activity"/>
    <property type="evidence" value="ECO:0007669"/>
    <property type="project" value="TreeGrafter"/>
</dbReference>
<evidence type="ECO:0000313" key="7">
    <source>
        <dbReference type="Proteomes" id="UP001219934"/>
    </source>
</evidence>
<dbReference type="EMBL" id="JAPTMU010000013">
    <property type="protein sequence ID" value="KAJ4933262.1"/>
    <property type="molecule type" value="Genomic_DNA"/>
</dbReference>
<keyword evidence="3" id="KW-0812">Transmembrane</keyword>
<comment type="subcellular location">
    <subcellularLocation>
        <location evidence="1">Membrane</location>
        <topology evidence="1">Multi-pass membrane protein</topology>
    </subcellularLocation>
</comment>